<name>A0A2S6HZZ7_9BACT</name>
<dbReference type="RefSeq" id="WP_146088896.1">
    <property type="nucleotide sequence ID" value="NZ_PTJC01000010.1"/>
</dbReference>
<organism evidence="1 2">
    <name type="scientific">Neolewinella xylanilytica</name>
    <dbReference type="NCBI Taxonomy" id="1514080"/>
    <lineage>
        <taxon>Bacteria</taxon>
        <taxon>Pseudomonadati</taxon>
        <taxon>Bacteroidota</taxon>
        <taxon>Saprospiria</taxon>
        <taxon>Saprospirales</taxon>
        <taxon>Lewinellaceae</taxon>
        <taxon>Neolewinella</taxon>
    </lineage>
</organism>
<dbReference type="AlphaFoldDB" id="A0A2S6HZZ7"/>
<evidence type="ECO:0000313" key="1">
    <source>
        <dbReference type="EMBL" id="PPK83914.1"/>
    </source>
</evidence>
<gene>
    <name evidence="1" type="ORF">CLV84_4286</name>
</gene>
<proteinExistence type="predicted"/>
<protein>
    <submittedName>
        <fullName evidence="1">Uncharacterized protein</fullName>
    </submittedName>
</protein>
<dbReference type="Proteomes" id="UP000237662">
    <property type="component" value="Unassembled WGS sequence"/>
</dbReference>
<comment type="caution">
    <text evidence="1">The sequence shown here is derived from an EMBL/GenBank/DDBJ whole genome shotgun (WGS) entry which is preliminary data.</text>
</comment>
<evidence type="ECO:0000313" key="2">
    <source>
        <dbReference type="Proteomes" id="UP000237662"/>
    </source>
</evidence>
<accession>A0A2S6HZZ7</accession>
<sequence length="70" mass="8173">MQPPLDPLQLITTDDDYHRMLPMKLSAAEAKILYAVLSRQIREKEEEDGQAHQMYAALLAKLYYYITDED</sequence>
<reference evidence="1 2" key="1">
    <citation type="submission" date="2018-02" db="EMBL/GenBank/DDBJ databases">
        <title>Genomic Encyclopedia of Archaeal and Bacterial Type Strains, Phase II (KMG-II): from individual species to whole genera.</title>
        <authorList>
            <person name="Goeker M."/>
        </authorList>
    </citation>
    <scope>NUCLEOTIDE SEQUENCE [LARGE SCALE GENOMIC DNA]</scope>
    <source>
        <strain evidence="1 2">DSM 29526</strain>
    </source>
</reference>
<dbReference type="EMBL" id="PTJC01000010">
    <property type="protein sequence ID" value="PPK83914.1"/>
    <property type="molecule type" value="Genomic_DNA"/>
</dbReference>
<keyword evidence="2" id="KW-1185">Reference proteome</keyword>